<accession>Q893K9</accession>
<keyword evidence="3" id="KW-0815">Transposition</keyword>
<dbReference type="PANTHER" id="PTHR30405">
    <property type="entry name" value="TRANSPOSASE"/>
    <property type="match status" value="1"/>
</dbReference>
<dbReference type="PANTHER" id="PTHR30405:SF11">
    <property type="entry name" value="RNA-GUIDED DNA ENDONUCLEASE RV2885C-RELATED"/>
    <property type="match status" value="1"/>
</dbReference>
<evidence type="ECO:0000256" key="2">
    <source>
        <dbReference type="ARBA" id="ARBA00011044"/>
    </source>
</evidence>
<evidence type="ECO:0000313" key="13">
    <source>
        <dbReference type="Proteomes" id="UP000001412"/>
    </source>
</evidence>
<dbReference type="EMBL" id="AE015927">
    <property type="protein sequence ID" value="AAO36333.1"/>
    <property type="molecule type" value="Genomic_DNA"/>
</dbReference>
<evidence type="ECO:0000256" key="1">
    <source>
        <dbReference type="ARBA" id="ARBA00008761"/>
    </source>
</evidence>
<proteinExistence type="inferred from homology"/>
<feature type="domain" description="Cas12f1-like TNB" evidence="10">
    <location>
        <begin position="306"/>
        <end position="372"/>
    </location>
</feature>
<dbReference type="NCBIfam" id="NF040570">
    <property type="entry name" value="guided_TnpB"/>
    <property type="match status" value="1"/>
</dbReference>
<evidence type="ECO:0000259" key="9">
    <source>
        <dbReference type="Pfam" id="PF01385"/>
    </source>
</evidence>
<keyword evidence="4" id="KW-0479">Metal-binding</keyword>
<evidence type="ECO:0000259" key="11">
    <source>
        <dbReference type="Pfam" id="PF12323"/>
    </source>
</evidence>
<name>Q893K9_CLOTE</name>
<dbReference type="GO" id="GO:0032196">
    <property type="term" value="P:transposition"/>
    <property type="evidence" value="ECO:0007669"/>
    <property type="project" value="UniProtKB-KW"/>
</dbReference>
<dbReference type="STRING" id="212717.CTC_01809"/>
<evidence type="ECO:0000259" key="10">
    <source>
        <dbReference type="Pfam" id="PF07282"/>
    </source>
</evidence>
<dbReference type="KEGG" id="ctc:CTC_01809"/>
<organism evidence="12 13">
    <name type="scientific">Clostridium tetani (strain Massachusetts / E88)</name>
    <dbReference type="NCBI Taxonomy" id="212717"/>
    <lineage>
        <taxon>Bacteria</taxon>
        <taxon>Bacillati</taxon>
        <taxon>Bacillota</taxon>
        <taxon>Clostridia</taxon>
        <taxon>Eubacteriales</taxon>
        <taxon>Clostridiaceae</taxon>
        <taxon>Clostridium</taxon>
    </lineage>
</organism>
<dbReference type="GO" id="GO:0003677">
    <property type="term" value="F:DNA binding"/>
    <property type="evidence" value="ECO:0007669"/>
    <property type="project" value="UniProtKB-KW"/>
</dbReference>
<evidence type="ECO:0000256" key="7">
    <source>
        <dbReference type="ARBA" id="ARBA00023172"/>
    </source>
</evidence>
<feature type="domain" description="Transposase putative helix-turn-helix" evidence="11">
    <location>
        <begin position="4"/>
        <end position="49"/>
    </location>
</feature>
<dbReference type="GO" id="GO:0006310">
    <property type="term" value="P:DNA recombination"/>
    <property type="evidence" value="ECO:0007669"/>
    <property type="project" value="UniProtKB-KW"/>
</dbReference>
<dbReference type="InterPro" id="IPR021027">
    <property type="entry name" value="Transposase_put_HTH"/>
</dbReference>
<evidence type="ECO:0000256" key="5">
    <source>
        <dbReference type="ARBA" id="ARBA00022833"/>
    </source>
</evidence>
<feature type="coiled-coil region" evidence="8">
    <location>
        <begin position="204"/>
        <end position="264"/>
    </location>
</feature>
<dbReference type="GO" id="GO:0046872">
    <property type="term" value="F:metal ion binding"/>
    <property type="evidence" value="ECO:0007669"/>
    <property type="project" value="UniProtKB-KW"/>
</dbReference>
<keyword evidence="13" id="KW-1185">Reference proteome</keyword>
<evidence type="ECO:0000313" key="12">
    <source>
        <dbReference type="EMBL" id="AAO36333.1"/>
    </source>
</evidence>
<keyword evidence="8" id="KW-0175">Coiled coil</keyword>
<dbReference type="Proteomes" id="UP000001412">
    <property type="component" value="Chromosome"/>
</dbReference>
<dbReference type="InterPro" id="IPR010095">
    <property type="entry name" value="Cas12f1-like_TNB"/>
</dbReference>
<dbReference type="AlphaFoldDB" id="Q893K9"/>
<reference evidence="12 13" key="1">
    <citation type="journal article" date="2003" name="Proc. Natl. Acad. Sci. U.S.A.">
        <title>The genome sequence of Clostridium tetani, the causative agent of tetanus disease.</title>
        <authorList>
            <person name="Brueggemann H."/>
            <person name="Baumer S."/>
            <person name="Fricke W.F."/>
            <person name="Wiezer A."/>
            <person name="Liesegang H."/>
            <person name="Decker I."/>
            <person name="Herzberg C."/>
            <person name="Martinez-Arias R."/>
            <person name="Merkl R."/>
            <person name="Henne A."/>
            <person name="Gottschalk G."/>
        </authorList>
    </citation>
    <scope>NUCLEOTIDE SEQUENCE [LARGE SCALE GENOMIC DNA]</scope>
    <source>
        <strain evidence="13">Massachusetts / E88</strain>
    </source>
</reference>
<gene>
    <name evidence="12" type="ordered locus">CTC_01809</name>
</gene>
<comment type="similarity">
    <text evidence="1">In the C-terminal section; belongs to the transposase 35 family.</text>
</comment>
<dbReference type="Pfam" id="PF12323">
    <property type="entry name" value="HTH_OrfB_IS605"/>
    <property type="match status" value="1"/>
</dbReference>
<dbReference type="NCBIfam" id="TIGR01766">
    <property type="entry name" value="IS200/IS605 family accessory protein TnpB-like domain"/>
    <property type="match status" value="1"/>
</dbReference>
<keyword evidence="7" id="KW-0233">DNA recombination</keyword>
<evidence type="ECO:0000256" key="3">
    <source>
        <dbReference type="ARBA" id="ARBA00022578"/>
    </source>
</evidence>
<dbReference type="HOGENOM" id="CLU_032903_0_2_9"/>
<evidence type="ECO:0000256" key="8">
    <source>
        <dbReference type="SAM" id="Coils"/>
    </source>
</evidence>
<feature type="domain" description="Probable transposase IS891/IS1136/IS1341" evidence="9">
    <location>
        <begin position="177"/>
        <end position="294"/>
    </location>
</feature>
<evidence type="ECO:0000256" key="4">
    <source>
        <dbReference type="ARBA" id="ARBA00022723"/>
    </source>
</evidence>
<dbReference type="InterPro" id="IPR051399">
    <property type="entry name" value="RNA-guided_DNA_endo/Transpos"/>
</dbReference>
<protein>
    <submittedName>
        <fullName evidence="12">Transposase</fullName>
    </submittedName>
</protein>
<dbReference type="Pfam" id="PF07282">
    <property type="entry name" value="Cas12f1-like_TNB"/>
    <property type="match status" value="1"/>
</dbReference>
<sequence length="381" mass="44203">MKHMIKALNIRLYPTQEQAALMYRHIGCMRFVYNWALARQIDSYKHSGKKLSIAELGKELTVLKNTEGYEWLYEVSNATLKEGIRDLDKAYGNFFKGRGFPKFKSKKKSEPKFYSRYEKAYFKDNLVNLEKIGKVKCKVDYDIDLTTIKKFKNPRVKFNGRVWVLSVGIEIPAKKVKLNDFSLGVDLGIKQLAITNIDNLDTLNINKTNKVKKLNKKLKKLQRQCSKKYIINKKGGSYQKTKNIGKLELKIKKLHSKLKNIRLNHTHQTTSKMVKAKPYRVVMEDLKVSNMIKNKHLSKAISEQGFNIFINQMKYKCQKYGIEFIQVSTFYPSSKTCSHCGTIKKDLKLSDRTYKCDCGFTCDRDKNASYNLANYGLEISI</sequence>
<evidence type="ECO:0000256" key="6">
    <source>
        <dbReference type="ARBA" id="ARBA00023125"/>
    </source>
</evidence>
<dbReference type="Pfam" id="PF01385">
    <property type="entry name" value="OrfB_IS605"/>
    <property type="match status" value="1"/>
</dbReference>
<keyword evidence="6" id="KW-0238">DNA-binding</keyword>
<dbReference type="InterPro" id="IPR001959">
    <property type="entry name" value="Transposase"/>
</dbReference>
<keyword evidence="5" id="KW-0862">Zinc</keyword>
<comment type="similarity">
    <text evidence="2">In the N-terminal section; belongs to the transposase 2 family.</text>
</comment>